<dbReference type="AlphaFoldDB" id="T1G556"/>
<dbReference type="RefSeq" id="XP_009021906.1">
    <property type="nucleotide sequence ID" value="XM_009023658.1"/>
</dbReference>
<dbReference type="CTD" id="20216204"/>
<evidence type="ECO:0000256" key="5">
    <source>
        <dbReference type="ARBA" id="ARBA00022826"/>
    </source>
</evidence>
<feature type="transmembrane region" description="Helical" evidence="12">
    <location>
        <begin position="161"/>
        <end position="179"/>
    </location>
</feature>
<dbReference type="EnsemblMetazoa" id="HelroT83440">
    <property type="protein sequence ID" value="HelroP83440"/>
    <property type="gene ID" value="HelroG83440"/>
</dbReference>
<reference evidence="15" key="3">
    <citation type="submission" date="2015-06" db="UniProtKB">
        <authorList>
            <consortium name="EnsemblMetazoa"/>
        </authorList>
    </citation>
    <scope>IDENTIFICATION</scope>
</reference>
<evidence type="ECO:0000256" key="9">
    <source>
        <dbReference type="ARBA" id="ARBA00023065"/>
    </source>
</evidence>
<keyword evidence="6" id="KW-0851">Voltage-gated channel</keyword>
<dbReference type="InterPro" id="IPR003968">
    <property type="entry name" value="K_chnl_volt-dep_Kv"/>
</dbReference>
<accession>T1G556</accession>
<dbReference type="Gene3D" id="1.20.120.350">
    <property type="entry name" value="Voltage-gated potassium channels. Chain C"/>
    <property type="match status" value="1"/>
</dbReference>
<keyword evidence="8 12" id="KW-1133">Transmembrane helix</keyword>
<evidence type="ECO:0000256" key="3">
    <source>
        <dbReference type="ARBA" id="ARBA00022538"/>
    </source>
</evidence>
<dbReference type="InterPro" id="IPR005821">
    <property type="entry name" value="Ion_trans_dom"/>
</dbReference>
<dbReference type="STRING" id="6412.T1G556"/>
<evidence type="ECO:0000256" key="2">
    <source>
        <dbReference type="ARBA" id="ARBA00022448"/>
    </source>
</evidence>
<keyword evidence="16" id="KW-1185">Reference proteome</keyword>
<sequence length="267" mass="31018">MTYTTHRDTQETLQTLDRLDLDTDKPTEEELLKKYGVDEEKQFKHIGIHADLWMRVKPKVWAMFDEPYSSTPAKMVAATSIFFIVISILSFCLKTHCFMRVRTVNHQFNSSHNMIYSHVNESTTDQSEEGIYRSTNQTLDDEMSNLREIDSFLVARRRMTFMMTPVNVIDLIATLSFYADLVTMHLGSKNWTLEVFSIIRVMRLFKLTRHSPGLKILIHTFKASAHELSLLVFFLVLFIVVFASLVFYAERTQPNKQNDFTSIPVGL</sequence>
<dbReference type="SUPFAM" id="SSF81324">
    <property type="entry name" value="Voltage-gated potassium channels"/>
    <property type="match status" value="1"/>
</dbReference>
<dbReference type="FunFam" id="1.10.287.930:FF:000001">
    <property type="entry name" value="Potassium voltage-gated channel, subfamily G, member 1"/>
    <property type="match status" value="1"/>
</dbReference>
<name>T1G556_HELRO</name>
<feature type="transmembrane region" description="Helical" evidence="12">
    <location>
        <begin position="75"/>
        <end position="93"/>
    </location>
</feature>
<dbReference type="PRINTS" id="PR00169">
    <property type="entry name" value="KCHANNEL"/>
</dbReference>
<organism evidence="15 16">
    <name type="scientific">Helobdella robusta</name>
    <name type="common">Californian leech</name>
    <dbReference type="NCBI Taxonomy" id="6412"/>
    <lineage>
        <taxon>Eukaryota</taxon>
        <taxon>Metazoa</taxon>
        <taxon>Spiralia</taxon>
        <taxon>Lophotrochozoa</taxon>
        <taxon>Annelida</taxon>
        <taxon>Clitellata</taxon>
        <taxon>Hirudinea</taxon>
        <taxon>Rhynchobdellida</taxon>
        <taxon>Glossiphoniidae</taxon>
        <taxon>Helobdella</taxon>
    </lineage>
</organism>
<dbReference type="OrthoDB" id="10025005at2759"/>
<evidence type="ECO:0000256" key="10">
    <source>
        <dbReference type="ARBA" id="ARBA00023136"/>
    </source>
</evidence>
<dbReference type="GeneID" id="20216204"/>
<keyword evidence="7" id="KW-0630">Potassium</keyword>
<dbReference type="InterPro" id="IPR027359">
    <property type="entry name" value="Volt_channel_dom_sf"/>
</dbReference>
<feature type="transmembrane region" description="Helical" evidence="12">
    <location>
        <begin position="228"/>
        <end position="249"/>
    </location>
</feature>
<evidence type="ECO:0000256" key="7">
    <source>
        <dbReference type="ARBA" id="ARBA00022958"/>
    </source>
</evidence>
<dbReference type="Gene3D" id="1.10.287.70">
    <property type="match status" value="1"/>
</dbReference>
<evidence type="ECO:0000256" key="6">
    <source>
        <dbReference type="ARBA" id="ARBA00022882"/>
    </source>
</evidence>
<keyword evidence="2" id="KW-0813">Transport</keyword>
<comment type="subcellular location">
    <subcellularLocation>
        <location evidence="1">Membrane</location>
        <topology evidence="1">Multi-pass membrane protein</topology>
    </subcellularLocation>
</comment>
<evidence type="ECO:0000256" key="1">
    <source>
        <dbReference type="ARBA" id="ARBA00004141"/>
    </source>
</evidence>
<evidence type="ECO:0000259" key="13">
    <source>
        <dbReference type="Pfam" id="PF00520"/>
    </source>
</evidence>
<evidence type="ECO:0000256" key="8">
    <source>
        <dbReference type="ARBA" id="ARBA00022989"/>
    </source>
</evidence>
<dbReference type="InterPro" id="IPR028325">
    <property type="entry name" value="VG_K_chnl"/>
</dbReference>
<dbReference type="PRINTS" id="PR01491">
    <property type="entry name" value="KVCHANNEL"/>
</dbReference>
<protein>
    <recommendedName>
        <fullName evidence="13">Ion transport domain-containing protein</fullName>
    </recommendedName>
</protein>
<dbReference type="PANTHER" id="PTHR11537">
    <property type="entry name" value="VOLTAGE-GATED POTASSIUM CHANNEL"/>
    <property type="match status" value="1"/>
</dbReference>
<evidence type="ECO:0000313" key="14">
    <source>
        <dbReference type="EMBL" id="ESN99999.1"/>
    </source>
</evidence>
<feature type="domain" description="Ion transport" evidence="13">
    <location>
        <begin position="72"/>
        <end position="264"/>
    </location>
</feature>
<evidence type="ECO:0000313" key="16">
    <source>
        <dbReference type="Proteomes" id="UP000015101"/>
    </source>
</evidence>
<keyword evidence="9" id="KW-0406">Ion transport</keyword>
<dbReference type="InParanoid" id="T1G556"/>
<evidence type="ECO:0000256" key="12">
    <source>
        <dbReference type="SAM" id="Phobius"/>
    </source>
</evidence>
<dbReference type="KEGG" id="hro:HELRODRAFT_83440"/>
<evidence type="ECO:0000313" key="15">
    <source>
        <dbReference type="EnsemblMetazoa" id="HelroP83440"/>
    </source>
</evidence>
<keyword evidence="5" id="KW-0631">Potassium channel</keyword>
<dbReference type="GO" id="GO:0008076">
    <property type="term" value="C:voltage-gated potassium channel complex"/>
    <property type="evidence" value="ECO:0007669"/>
    <property type="project" value="InterPro"/>
</dbReference>
<dbReference type="GO" id="GO:0005249">
    <property type="term" value="F:voltage-gated potassium channel activity"/>
    <property type="evidence" value="ECO:0007669"/>
    <property type="project" value="InterPro"/>
</dbReference>
<dbReference type="EMBL" id="KB097026">
    <property type="protein sequence ID" value="ESN99999.1"/>
    <property type="molecule type" value="Genomic_DNA"/>
</dbReference>
<evidence type="ECO:0000256" key="11">
    <source>
        <dbReference type="ARBA" id="ARBA00023303"/>
    </source>
</evidence>
<dbReference type="Proteomes" id="UP000015101">
    <property type="component" value="Unassembled WGS sequence"/>
</dbReference>
<gene>
    <name evidence="15" type="primary">20216204</name>
    <name evidence="14" type="ORF">HELRODRAFT_83440</name>
</gene>
<reference evidence="16" key="1">
    <citation type="submission" date="2012-12" db="EMBL/GenBank/DDBJ databases">
        <authorList>
            <person name="Hellsten U."/>
            <person name="Grimwood J."/>
            <person name="Chapman J.A."/>
            <person name="Shapiro H."/>
            <person name="Aerts A."/>
            <person name="Otillar R.P."/>
            <person name="Terry A.Y."/>
            <person name="Boore J.L."/>
            <person name="Simakov O."/>
            <person name="Marletaz F."/>
            <person name="Cho S.-J."/>
            <person name="Edsinger-Gonzales E."/>
            <person name="Havlak P."/>
            <person name="Kuo D.-H."/>
            <person name="Larsson T."/>
            <person name="Lv J."/>
            <person name="Arendt D."/>
            <person name="Savage R."/>
            <person name="Osoegawa K."/>
            <person name="de Jong P."/>
            <person name="Lindberg D.R."/>
            <person name="Seaver E.C."/>
            <person name="Weisblat D.A."/>
            <person name="Putnam N.H."/>
            <person name="Grigoriev I.V."/>
            <person name="Rokhsar D.S."/>
        </authorList>
    </citation>
    <scope>NUCLEOTIDE SEQUENCE</scope>
</reference>
<keyword evidence="11" id="KW-0407">Ion channel</keyword>
<dbReference type="EMBL" id="AMQM01005611">
    <property type="status" value="NOT_ANNOTATED_CDS"/>
    <property type="molecule type" value="Genomic_DNA"/>
</dbReference>
<proteinExistence type="predicted"/>
<dbReference type="EMBL" id="AMQM01005610">
    <property type="status" value="NOT_ANNOTATED_CDS"/>
    <property type="molecule type" value="Genomic_DNA"/>
</dbReference>
<dbReference type="HOGENOM" id="CLU_1044153_0_0_1"/>
<keyword evidence="10 12" id="KW-0472">Membrane</keyword>
<keyword evidence="3" id="KW-0633">Potassium transport</keyword>
<dbReference type="PANTHER" id="PTHR11537:SF252">
    <property type="entry name" value="POTASSIUM VOLTAGE-GATED CHANNEL PROTEIN SHAW"/>
    <property type="match status" value="1"/>
</dbReference>
<evidence type="ECO:0000256" key="4">
    <source>
        <dbReference type="ARBA" id="ARBA00022692"/>
    </source>
</evidence>
<dbReference type="eggNOG" id="KOG3713">
    <property type="taxonomic scope" value="Eukaryota"/>
</dbReference>
<dbReference type="Gene3D" id="1.10.287.930">
    <property type="entry name" value="Mammalian shaker kv1.2 potassium channel- beta subunit complex"/>
    <property type="match status" value="1"/>
</dbReference>
<dbReference type="Pfam" id="PF00520">
    <property type="entry name" value="Ion_trans"/>
    <property type="match status" value="1"/>
</dbReference>
<reference evidence="14 16" key="2">
    <citation type="journal article" date="2013" name="Nature">
        <title>Insights into bilaterian evolution from three spiralian genomes.</title>
        <authorList>
            <person name="Simakov O."/>
            <person name="Marletaz F."/>
            <person name="Cho S.J."/>
            <person name="Edsinger-Gonzales E."/>
            <person name="Havlak P."/>
            <person name="Hellsten U."/>
            <person name="Kuo D.H."/>
            <person name="Larsson T."/>
            <person name="Lv J."/>
            <person name="Arendt D."/>
            <person name="Savage R."/>
            <person name="Osoegawa K."/>
            <person name="de Jong P."/>
            <person name="Grimwood J."/>
            <person name="Chapman J.A."/>
            <person name="Shapiro H."/>
            <person name="Aerts A."/>
            <person name="Otillar R.P."/>
            <person name="Terry A.Y."/>
            <person name="Boore J.L."/>
            <person name="Grigoriev I.V."/>
            <person name="Lindberg D.R."/>
            <person name="Seaver E.C."/>
            <person name="Weisblat D.A."/>
            <person name="Putnam N.H."/>
            <person name="Rokhsar D.S."/>
        </authorList>
    </citation>
    <scope>NUCLEOTIDE SEQUENCE</scope>
</reference>
<keyword evidence="4 12" id="KW-0812">Transmembrane</keyword>